<protein>
    <submittedName>
        <fullName evidence="2">Uncharacterized protein</fullName>
    </submittedName>
</protein>
<keyword evidence="3" id="KW-1185">Reference proteome</keyword>
<gene>
    <name evidence="2" type="ORF">SERLA73DRAFT_81606</name>
</gene>
<feature type="region of interest" description="Disordered" evidence="1">
    <location>
        <begin position="1"/>
        <end position="50"/>
    </location>
</feature>
<dbReference type="AlphaFoldDB" id="F8QL38"/>
<evidence type="ECO:0000256" key="1">
    <source>
        <dbReference type="SAM" id="MobiDB-lite"/>
    </source>
</evidence>
<feature type="compositionally biased region" description="Polar residues" evidence="1">
    <location>
        <begin position="36"/>
        <end position="50"/>
    </location>
</feature>
<reference evidence="3" key="1">
    <citation type="journal article" date="2011" name="Science">
        <title>The plant cell wall-decomposing machinery underlies the functional diversity of forest fungi.</title>
        <authorList>
            <person name="Eastwood D.C."/>
            <person name="Floudas D."/>
            <person name="Binder M."/>
            <person name="Majcherczyk A."/>
            <person name="Schneider P."/>
            <person name="Aerts A."/>
            <person name="Asiegbu F.O."/>
            <person name="Baker S.E."/>
            <person name="Barry K."/>
            <person name="Bendiksby M."/>
            <person name="Blumentritt M."/>
            <person name="Coutinho P.M."/>
            <person name="Cullen D."/>
            <person name="de Vries R.P."/>
            <person name="Gathman A."/>
            <person name="Goodell B."/>
            <person name="Henrissat B."/>
            <person name="Ihrmark K."/>
            <person name="Kauserud H."/>
            <person name="Kohler A."/>
            <person name="LaButti K."/>
            <person name="Lapidus A."/>
            <person name="Lavin J.L."/>
            <person name="Lee Y.-H."/>
            <person name="Lindquist E."/>
            <person name="Lilly W."/>
            <person name="Lucas S."/>
            <person name="Morin E."/>
            <person name="Murat C."/>
            <person name="Oguiza J.A."/>
            <person name="Park J."/>
            <person name="Pisabarro A.G."/>
            <person name="Riley R."/>
            <person name="Rosling A."/>
            <person name="Salamov A."/>
            <person name="Schmidt O."/>
            <person name="Schmutz J."/>
            <person name="Skrede I."/>
            <person name="Stenlid J."/>
            <person name="Wiebenga A."/>
            <person name="Xie X."/>
            <person name="Kuees U."/>
            <person name="Hibbett D.S."/>
            <person name="Hoffmeister D."/>
            <person name="Hoegberg N."/>
            <person name="Martin F."/>
            <person name="Grigoriev I.V."/>
            <person name="Watkinson S.C."/>
        </authorList>
    </citation>
    <scope>NUCLEOTIDE SEQUENCE [LARGE SCALE GENOMIC DNA]</scope>
    <source>
        <strain evidence="3">strain S7.3</strain>
    </source>
</reference>
<dbReference type="InParanoid" id="F8QL38"/>
<name>F8QL38_SERL3</name>
<accession>F8QL38</accession>
<organism evidence="3">
    <name type="scientific">Serpula lacrymans var. lacrymans (strain S7.3)</name>
    <name type="common">Dry rot fungus</name>
    <dbReference type="NCBI Taxonomy" id="936435"/>
    <lineage>
        <taxon>Eukaryota</taxon>
        <taxon>Fungi</taxon>
        <taxon>Dikarya</taxon>
        <taxon>Basidiomycota</taxon>
        <taxon>Agaricomycotina</taxon>
        <taxon>Agaricomycetes</taxon>
        <taxon>Agaricomycetidae</taxon>
        <taxon>Boletales</taxon>
        <taxon>Coniophorineae</taxon>
        <taxon>Serpulaceae</taxon>
        <taxon>Serpula</taxon>
    </lineage>
</organism>
<dbReference type="HOGENOM" id="CLU_3125968_0_0_1"/>
<dbReference type="EMBL" id="GL946849">
    <property type="protein sequence ID" value="EGN90982.1"/>
    <property type="molecule type" value="Genomic_DNA"/>
</dbReference>
<sequence length="50" mass="5487">MRDNITLSDPRPSQACENGPTILGHPHQSRRPASPYPTTETQTKSDNADP</sequence>
<proteinExistence type="predicted"/>
<evidence type="ECO:0000313" key="3">
    <source>
        <dbReference type="Proteomes" id="UP000008063"/>
    </source>
</evidence>
<dbReference type="Proteomes" id="UP000008063">
    <property type="component" value="Unassembled WGS sequence"/>
</dbReference>
<evidence type="ECO:0000313" key="2">
    <source>
        <dbReference type="EMBL" id="EGN90982.1"/>
    </source>
</evidence>